<organism evidence="13 14">
    <name type="scientific">Citrus sinensis</name>
    <name type="common">Sweet orange</name>
    <name type="synonym">Citrus aurantium var. sinensis</name>
    <dbReference type="NCBI Taxonomy" id="2711"/>
    <lineage>
        <taxon>Eukaryota</taxon>
        <taxon>Viridiplantae</taxon>
        <taxon>Streptophyta</taxon>
        <taxon>Embryophyta</taxon>
        <taxon>Tracheophyta</taxon>
        <taxon>Spermatophyta</taxon>
        <taxon>Magnoliopsida</taxon>
        <taxon>eudicotyledons</taxon>
        <taxon>Gunneridae</taxon>
        <taxon>Pentapetalae</taxon>
        <taxon>rosids</taxon>
        <taxon>malvids</taxon>
        <taxon>Sapindales</taxon>
        <taxon>Rutaceae</taxon>
        <taxon>Aurantioideae</taxon>
        <taxon>Citrus</taxon>
    </lineage>
</organism>
<evidence type="ECO:0000256" key="4">
    <source>
        <dbReference type="ARBA" id="ARBA00022617"/>
    </source>
</evidence>
<comment type="similarity">
    <text evidence="3">Belongs to the cytochrome P450 family.</text>
</comment>
<evidence type="ECO:0000256" key="9">
    <source>
        <dbReference type="ARBA" id="ARBA00023004"/>
    </source>
</evidence>
<evidence type="ECO:0000313" key="13">
    <source>
        <dbReference type="EMBL" id="KDO52099.1"/>
    </source>
</evidence>
<dbReference type="InterPro" id="IPR036396">
    <property type="entry name" value="Cyt_P450_sf"/>
</dbReference>
<feature type="non-terminal residue" evidence="13">
    <location>
        <position position="144"/>
    </location>
</feature>
<evidence type="ECO:0000256" key="10">
    <source>
        <dbReference type="ARBA" id="ARBA00023033"/>
    </source>
</evidence>
<evidence type="ECO:0000256" key="3">
    <source>
        <dbReference type="ARBA" id="ARBA00010617"/>
    </source>
</evidence>
<sequence>MEFSVKSIAFGIVIVTVVTWACKILNWAWLKPKKPEKQLRRQGFRGNSYRFLFGDVKEHDILSRQAKSKPISLDDDIAPRVVPLYDQQEKLYGKNTYWWIGPIPMINIMDPDQIKEVFTNINDFQKPKTNPLGKILTTRLAIRE</sequence>
<reference evidence="13 14" key="1">
    <citation type="submission" date="2014-04" db="EMBL/GenBank/DDBJ databases">
        <authorList>
            <consortium name="International Citrus Genome Consortium"/>
            <person name="Gmitter F."/>
            <person name="Chen C."/>
            <person name="Farmerie W."/>
            <person name="Harkins T."/>
            <person name="Desany B."/>
            <person name="Mohiuddin M."/>
            <person name="Kodira C."/>
            <person name="Borodovsky M."/>
            <person name="Lomsadze A."/>
            <person name="Burns P."/>
            <person name="Jenkins J."/>
            <person name="Prochnik S."/>
            <person name="Shu S."/>
            <person name="Chapman J."/>
            <person name="Pitluck S."/>
            <person name="Schmutz J."/>
            <person name="Rokhsar D."/>
        </authorList>
    </citation>
    <scope>NUCLEOTIDE SEQUENCE</scope>
</reference>
<dbReference type="PANTHER" id="PTHR24282">
    <property type="entry name" value="CYTOCHROME P450 FAMILY MEMBER"/>
    <property type="match status" value="1"/>
</dbReference>
<keyword evidence="4" id="KW-0349">Heme</keyword>
<evidence type="ECO:0000256" key="6">
    <source>
        <dbReference type="ARBA" id="ARBA00022723"/>
    </source>
</evidence>
<evidence type="ECO:0000256" key="1">
    <source>
        <dbReference type="ARBA" id="ARBA00001971"/>
    </source>
</evidence>
<gene>
    <name evidence="13" type="ORF">CISIN_1g045884mg</name>
</gene>
<evidence type="ECO:0000256" key="5">
    <source>
        <dbReference type="ARBA" id="ARBA00022692"/>
    </source>
</evidence>
<dbReference type="InterPro" id="IPR050665">
    <property type="entry name" value="Cytochrome_P450_Monooxygen"/>
</dbReference>
<accession>A0A067EA74</accession>
<evidence type="ECO:0000256" key="8">
    <source>
        <dbReference type="ARBA" id="ARBA00023002"/>
    </source>
</evidence>
<name>A0A067EA74_CITSI</name>
<evidence type="ECO:0000313" key="14">
    <source>
        <dbReference type="Proteomes" id="UP000027120"/>
    </source>
</evidence>
<evidence type="ECO:0000256" key="2">
    <source>
        <dbReference type="ARBA" id="ARBA00004167"/>
    </source>
</evidence>
<dbReference type="GO" id="GO:0005506">
    <property type="term" value="F:iron ion binding"/>
    <property type="evidence" value="ECO:0007669"/>
    <property type="project" value="InterPro"/>
</dbReference>
<dbReference type="PANTHER" id="PTHR24282:SF255">
    <property type="entry name" value="CYTOCHROME P450 72A11-RELATED"/>
    <property type="match status" value="1"/>
</dbReference>
<dbReference type="EMBL" id="KK785040">
    <property type="protein sequence ID" value="KDO52099.1"/>
    <property type="molecule type" value="Genomic_DNA"/>
</dbReference>
<keyword evidence="5 12" id="KW-0812">Transmembrane</keyword>
<dbReference type="PaxDb" id="2711-XP_006495014.1"/>
<dbReference type="GO" id="GO:0016020">
    <property type="term" value="C:membrane"/>
    <property type="evidence" value="ECO:0007669"/>
    <property type="project" value="UniProtKB-SubCell"/>
</dbReference>
<keyword evidence="7 12" id="KW-1133">Transmembrane helix</keyword>
<dbReference type="AlphaFoldDB" id="A0A067EA74"/>
<comment type="subcellular location">
    <subcellularLocation>
        <location evidence="2">Membrane</location>
        <topology evidence="2">Single-pass membrane protein</topology>
    </subcellularLocation>
</comment>
<dbReference type="GO" id="GO:0020037">
    <property type="term" value="F:heme binding"/>
    <property type="evidence" value="ECO:0007669"/>
    <property type="project" value="InterPro"/>
</dbReference>
<dbReference type="Proteomes" id="UP000027120">
    <property type="component" value="Unassembled WGS sequence"/>
</dbReference>
<dbReference type="eggNOG" id="KOG0157">
    <property type="taxonomic scope" value="Eukaryota"/>
</dbReference>
<dbReference type="GO" id="GO:0016705">
    <property type="term" value="F:oxidoreductase activity, acting on paired donors, with incorporation or reduction of molecular oxygen"/>
    <property type="evidence" value="ECO:0007669"/>
    <property type="project" value="InterPro"/>
</dbReference>
<evidence type="ECO:0000256" key="12">
    <source>
        <dbReference type="SAM" id="Phobius"/>
    </source>
</evidence>
<protein>
    <recommendedName>
        <fullName evidence="15">Cytochrome P450</fullName>
    </recommendedName>
</protein>
<keyword evidence="14" id="KW-1185">Reference proteome</keyword>
<dbReference type="GO" id="GO:0004497">
    <property type="term" value="F:monooxygenase activity"/>
    <property type="evidence" value="ECO:0007669"/>
    <property type="project" value="UniProtKB-KW"/>
</dbReference>
<dbReference type="SUPFAM" id="SSF48264">
    <property type="entry name" value="Cytochrome P450"/>
    <property type="match status" value="1"/>
</dbReference>
<evidence type="ECO:0008006" key="15">
    <source>
        <dbReference type="Google" id="ProtNLM"/>
    </source>
</evidence>
<keyword evidence="9" id="KW-0408">Iron</keyword>
<comment type="cofactor">
    <cofactor evidence="1">
        <name>heme</name>
        <dbReference type="ChEBI" id="CHEBI:30413"/>
    </cofactor>
</comment>
<evidence type="ECO:0000256" key="11">
    <source>
        <dbReference type="ARBA" id="ARBA00023136"/>
    </source>
</evidence>
<keyword evidence="8" id="KW-0560">Oxidoreductase</keyword>
<keyword evidence="10" id="KW-0503">Monooxygenase</keyword>
<feature type="transmembrane region" description="Helical" evidence="12">
    <location>
        <begin position="6"/>
        <end position="30"/>
    </location>
</feature>
<dbReference type="STRING" id="2711.A0A067EA74"/>
<keyword evidence="6" id="KW-0479">Metal-binding</keyword>
<proteinExistence type="inferred from homology"/>
<keyword evidence="11 12" id="KW-0472">Membrane</keyword>
<evidence type="ECO:0000256" key="7">
    <source>
        <dbReference type="ARBA" id="ARBA00022989"/>
    </source>
</evidence>